<sequence length="588" mass="64757">MLGIFSSLKKEGSEQLRKENNCDLLEMEEILAESEKLGYNAHEINWIVSKNTEKAKRLAEIFDDIYKKLRKNSSSLESGSLELEDLSKLASVINENAVEVLKMSKESLEKVRQGSQAIAEVQNLIARVSEEMDGSAEDVDGLQELIEKIADFVDFTKEIARQTQLLSLNAAIEAARAGQAGRGFGVVASEIRKMAEMSNARAYEIQEAAVFINEGIGKLQQIFKENAARLRDVRQKTQLGMNTMDESVGAFEEIARLNDMLFKSIARQTQATTSHSNIISSLSKETLSNIDSTGKVEDLIKEQGNNNALLLKIAEKLAENVYALQKKTLKLKKKDELIIGINPALSPDVIKAMYLPVISAAGEKAGYTFRVLIAADYNSLADCLIEGIVDIGWFSPLAYVNAKNKADIIQIVTPVVNNAPFYRGYIIAAKSSKILSIKDLRGKRVGFVDPKSASGYIYPRMLLKMSGIDPDRDLLEKVFFGTHSRVVEAVINGTVDAGATYSEALEEAQKRGLKVETLICLAETDPIPKDCIAARPGMDQNVVERIKEGFLTYKQSGYGMGSGTNINGFIEAKDENYDIIRAVLKEAG</sequence>
<reference evidence="5" key="1">
    <citation type="submission" date="2020-07" db="EMBL/GenBank/DDBJ databases">
        <title>Koleobacter methoxysyntrophicus gen. nov., sp. nov., a novel anaerobic bacterium isolated from deep subsurface oil field and proposal of Koleobacterales ord. nov. in the phylum Firmicutes.</title>
        <authorList>
            <person name="Sakamoto S."/>
            <person name="Tamaki H."/>
        </authorList>
    </citation>
    <scope>NUCLEOTIDE SEQUENCE</scope>
    <source>
        <strain evidence="5">NRmbB1</strain>
    </source>
</reference>
<evidence type="ECO:0000259" key="4">
    <source>
        <dbReference type="PROSITE" id="PS50111"/>
    </source>
</evidence>
<accession>A0A8A0RKL0</accession>
<dbReference type="PANTHER" id="PTHR35841:SF1">
    <property type="entry name" value="PHOSPHONATES-BINDING PERIPLASMIC PROTEIN"/>
    <property type="match status" value="1"/>
</dbReference>
<evidence type="ECO:0000313" key="6">
    <source>
        <dbReference type="Proteomes" id="UP000662904"/>
    </source>
</evidence>
<keyword evidence="2" id="KW-0732">Signal</keyword>
<dbReference type="NCBIfam" id="TIGR01098">
    <property type="entry name" value="3A0109s03R"/>
    <property type="match status" value="1"/>
</dbReference>
<organism evidence="5 6">
    <name type="scientific">Koleobacter methoxysyntrophicus</name>
    <dbReference type="NCBI Taxonomy" id="2751313"/>
    <lineage>
        <taxon>Bacteria</taxon>
        <taxon>Bacillati</taxon>
        <taxon>Bacillota</taxon>
        <taxon>Clostridia</taxon>
        <taxon>Koleobacterales</taxon>
        <taxon>Koleobacteraceae</taxon>
        <taxon>Koleobacter</taxon>
    </lineage>
</organism>
<proteinExistence type="inferred from homology"/>
<feature type="domain" description="Methyl-accepting transducer" evidence="4">
    <location>
        <begin position="47"/>
        <end position="283"/>
    </location>
</feature>
<keyword evidence="3" id="KW-0807">Transducer</keyword>
<dbReference type="Proteomes" id="UP000662904">
    <property type="component" value="Chromosome"/>
</dbReference>
<dbReference type="Gene3D" id="3.40.190.10">
    <property type="entry name" value="Periplasmic binding protein-like II"/>
    <property type="match status" value="2"/>
</dbReference>
<dbReference type="Gene3D" id="1.10.287.950">
    <property type="entry name" value="Methyl-accepting chemotaxis protein"/>
    <property type="match status" value="1"/>
</dbReference>
<dbReference type="GO" id="GO:0043190">
    <property type="term" value="C:ATP-binding cassette (ABC) transporter complex"/>
    <property type="evidence" value="ECO:0007669"/>
    <property type="project" value="InterPro"/>
</dbReference>
<evidence type="ECO:0000256" key="2">
    <source>
        <dbReference type="ARBA" id="ARBA00022729"/>
    </source>
</evidence>
<dbReference type="EMBL" id="CP059066">
    <property type="protein sequence ID" value="QSQ07776.1"/>
    <property type="molecule type" value="Genomic_DNA"/>
</dbReference>
<protein>
    <submittedName>
        <fullName evidence="5">Methyl-accepting chemotaxis protein 4</fullName>
    </submittedName>
</protein>
<gene>
    <name evidence="5" type="primary">mcp4_1</name>
    <name evidence="5" type="ORF">H0A61_00092</name>
</gene>
<dbReference type="Pfam" id="PF12974">
    <property type="entry name" value="Phosphonate-bd"/>
    <property type="match status" value="1"/>
</dbReference>
<dbReference type="SMART" id="SM00283">
    <property type="entry name" value="MA"/>
    <property type="match status" value="1"/>
</dbReference>
<dbReference type="GO" id="GO:0007165">
    <property type="term" value="P:signal transduction"/>
    <property type="evidence" value="ECO:0007669"/>
    <property type="project" value="UniProtKB-KW"/>
</dbReference>
<comment type="similarity">
    <text evidence="1">Belongs to the phosphate/phosphite/phosphonate binding protein family.</text>
</comment>
<dbReference type="SUPFAM" id="SSF53850">
    <property type="entry name" value="Periplasmic binding protein-like II"/>
    <property type="match status" value="1"/>
</dbReference>
<evidence type="ECO:0000256" key="3">
    <source>
        <dbReference type="PROSITE-ProRule" id="PRU00284"/>
    </source>
</evidence>
<dbReference type="CDD" id="cd01071">
    <property type="entry name" value="PBP2_PhnD_like"/>
    <property type="match status" value="1"/>
</dbReference>
<dbReference type="SUPFAM" id="SSF58104">
    <property type="entry name" value="Methyl-accepting chemotaxis protein (MCP) signaling domain"/>
    <property type="match status" value="1"/>
</dbReference>
<dbReference type="InterPro" id="IPR005770">
    <property type="entry name" value="PhnD"/>
</dbReference>
<dbReference type="Pfam" id="PF00015">
    <property type="entry name" value="MCPsignal"/>
    <property type="match status" value="1"/>
</dbReference>
<dbReference type="PANTHER" id="PTHR35841">
    <property type="entry name" value="PHOSPHONATES-BINDING PERIPLASMIC PROTEIN"/>
    <property type="match status" value="1"/>
</dbReference>
<keyword evidence="6" id="KW-1185">Reference proteome</keyword>
<name>A0A8A0RKL0_9FIRM</name>
<dbReference type="AlphaFoldDB" id="A0A8A0RKL0"/>
<evidence type="ECO:0000256" key="1">
    <source>
        <dbReference type="ARBA" id="ARBA00007162"/>
    </source>
</evidence>
<evidence type="ECO:0000313" key="5">
    <source>
        <dbReference type="EMBL" id="QSQ07776.1"/>
    </source>
</evidence>
<dbReference type="InterPro" id="IPR004089">
    <property type="entry name" value="MCPsignal_dom"/>
</dbReference>
<dbReference type="GO" id="GO:0055085">
    <property type="term" value="P:transmembrane transport"/>
    <property type="evidence" value="ECO:0007669"/>
    <property type="project" value="InterPro"/>
</dbReference>
<dbReference type="KEGG" id="kme:H0A61_00092"/>
<dbReference type="PROSITE" id="PS50111">
    <property type="entry name" value="CHEMOTAXIS_TRANSDUC_2"/>
    <property type="match status" value="1"/>
</dbReference>